<dbReference type="SUPFAM" id="SSF52980">
    <property type="entry name" value="Restriction endonuclease-like"/>
    <property type="match status" value="1"/>
</dbReference>
<dbReference type="Gene3D" id="3.40.600.10">
    <property type="entry name" value="DNA mismatch repair MutH/Restriction endonuclease, type II"/>
    <property type="match status" value="1"/>
</dbReference>
<dbReference type="Proteomes" id="UP001519863">
    <property type="component" value="Unassembled WGS sequence"/>
</dbReference>
<dbReference type="InterPro" id="IPR011335">
    <property type="entry name" value="Restrct_endonuc-II-like"/>
</dbReference>
<gene>
    <name evidence="5" type="ORF">KZ829_31660</name>
</gene>
<dbReference type="RefSeq" id="WP_220147523.1">
    <property type="nucleotide sequence ID" value="NZ_JAHXZI010000019.1"/>
</dbReference>
<accession>A0ABS7BCZ4</accession>
<keyword evidence="6" id="KW-1185">Reference proteome</keyword>
<comment type="caution">
    <text evidence="5">The sequence shown here is derived from an EMBL/GenBank/DDBJ whole genome shotgun (WGS) entry which is preliminary data.</text>
</comment>
<keyword evidence="3" id="KW-0378">Hydrolase</keyword>
<proteinExistence type="predicted"/>
<evidence type="ECO:0000256" key="1">
    <source>
        <dbReference type="ARBA" id="ARBA00022722"/>
    </source>
</evidence>
<evidence type="ECO:0000313" key="5">
    <source>
        <dbReference type="EMBL" id="MBW6438294.1"/>
    </source>
</evidence>
<dbReference type="EMBL" id="JAHXZI010000019">
    <property type="protein sequence ID" value="MBW6438294.1"/>
    <property type="molecule type" value="Genomic_DNA"/>
</dbReference>
<evidence type="ECO:0000256" key="2">
    <source>
        <dbReference type="ARBA" id="ARBA00022759"/>
    </source>
</evidence>
<evidence type="ECO:0000256" key="3">
    <source>
        <dbReference type="ARBA" id="ARBA00022801"/>
    </source>
</evidence>
<dbReference type="Gene3D" id="1.10.10.10">
    <property type="entry name" value="Winged helix-like DNA-binding domain superfamily/Winged helix DNA-binding domain"/>
    <property type="match status" value="1"/>
</dbReference>
<dbReference type="InterPro" id="IPR036388">
    <property type="entry name" value="WH-like_DNA-bd_sf"/>
</dbReference>
<dbReference type="InterPro" id="IPR015210">
    <property type="entry name" value="NaeI"/>
</dbReference>
<evidence type="ECO:0000259" key="4">
    <source>
        <dbReference type="Pfam" id="PF09126"/>
    </source>
</evidence>
<dbReference type="InterPro" id="IPR037057">
    <property type="entry name" value="DNA_rep_MutH/T2_RE_sf"/>
</dbReference>
<keyword evidence="2" id="KW-0255">Endonuclease</keyword>
<protein>
    <recommendedName>
        <fullName evidence="4">Type II restriction enzyme NaeI domain-containing protein</fullName>
    </recommendedName>
</protein>
<reference evidence="5 6" key="1">
    <citation type="journal article" date="2013" name="Antonie Van Leeuwenhoek">
        <title>Actinoplanes hulinensis sp. nov., a novel actinomycete isolated from soybean root (Glycine max (L.) Merr).</title>
        <authorList>
            <person name="Shen Y."/>
            <person name="Liu C."/>
            <person name="Wang X."/>
            <person name="Zhao J."/>
            <person name="Jia F."/>
            <person name="Zhang Y."/>
            <person name="Wang L."/>
            <person name="Yang D."/>
            <person name="Xiang W."/>
        </authorList>
    </citation>
    <scope>NUCLEOTIDE SEQUENCE [LARGE SCALE GENOMIC DNA]</scope>
    <source>
        <strain evidence="5 6">NEAU-M9</strain>
    </source>
</reference>
<feature type="domain" description="Type II restriction enzyme NaeI" evidence="4">
    <location>
        <begin position="34"/>
        <end position="297"/>
    </location>
</feature>
<sequence>MKALLPGPGNSCTNVRGTTHIIQHPGADADLRKVLADLRQQTSLAELFGGAVQSSIDYVLDGARTGRFDLRSPLVDSDERRTVGTKLQYHLLDALGLPKLRSPDTVIAGVPVDIKGTVGSNWSIPREAQCELCILVQIDAKADTHAAWLMRTHRAWLYNGQGNGDQKRGVVMDALKHYAVPLYPQAALDRNPLRLLDSKGLIAVFNPDAGLVNRLTELFTRLPNVIFRRQVIETVGFQLDDPLRRARQAKERVKEAGFDLLVETWVRDREQAEALGIELPQGAWVAVPSIQSNSGRALPLPED</sequence>
<keyword evidence="1" id="KW-0540">Nuclease</keyword>
<organism evidence="5 6">
    <name type="scientific">Actinoplanes hulinensis</name>
    <dbReference type="NCBI Taxonomy" id="1144547"/>
    <lineage>
        <taxon>Bacteria</taxon>
        <taxon>Bacillati</taxon>
        <taxon>Actinomycetota</taxon>
        <taxon>Actinomycetes</taxon>
        <taxon>Micromonosporales</taxon>
        <taxon>Micromonosporaceae</taxon>
        <taxon>Actinoplanes</taxon>
    </lineage>
</organism>
<name>A0ABS7BCZ4_9ACTN</name>
<evidence type="ECO:0000313" key="6">
    <source>
        <dbReference type="Proteomes" id="UP001519863"/>
    </source>
</evidence>
<dbReference type="Pfam" id="PF09126">
    <property type="entry name" value="NaeI"/>
    <property type="match status" value="1"/>
</dbReference>